<dbReference type="AlphaFoldDB" id="A0A5B9QZC5"/>
<dbReference type="OrthoDB" id="277441at2"/>
<name>A0A5B9QZC5_9BACT</name>
<evidence type="ECO:0000313" key="1">
    <source>
        <dbReference type="EMBL" id="QEG43329.1"/>
    </source>
</evidence>
<proteinExistence type="predicted"/>
<accession>A0A5B9QZC5</accession>
<sequence>MDARTQHSTGAVWVLLGAFCFGSLLMASLGCTPRVIVHANPSKDDNGIRFYRPKPYLKIEPAEVAVDKTRTELVPSMVKISLAYLPDFSEEYAIDVRTGCGTANVGIKLEDGWNLTEISQDLDSQTDENIEAISGLVKAVGGIVPTAAASDAAADISFTVPSRNVPIGFYESVVGRDGHGCKRLYGFRYVGFLPYAGCPVDMGGHEQACCGDGLQPLYGLTFDNGTMVFQPLDAMATTPIGMAGQSVLPTAAPDLQQLAIELRSALYRDYPAVGEVHVEQVSGRVVVQIGLPEEAAALPVQAAAEQWLLQRIGATDGFEVRMLVGA</sequence>
<dbReference type="KEGG" id="rul:UC8_53760"/>
<dbReference type="EMBL" id="CP042914">
    <property type="protein sequence ID" value="QEG43329.1"/>
    <property type="molecule type" value="Genomic_DNA"/>
</dbReference>
<dbReference type="Proteomes" id="UP000325286">
    <property type="component" value="Chromosome"/>
</dbReference>
<reference evidence="1 2" key="1">
    <citation type="submission" date="2019-08" db="EMBL/GenBank/DDBJ databases">
        <title>Deep-cultivation of Planctomycetes and their phenomic and genomic characterization uncovers novel biology.</title>
        <authorList>
            <person name="Wiegand S."/>
            <person name="Jogler M."/>
            <person name="Boedeker C."/>
            <person name="Pinto D."/>
            <person name="Vollmers J."/>
            <person name="Rivas-Marin E."/>
            <person name="Kohn T."/>
            <person name="Peeters S.H."/>
            <person name="Heuer A."/>
            <person name="Rast P."/>
            <person name="Oberbeckmann S."/>
            <person name="Bunk B."/>
            <person name="Jeske O."/>
            <person name="Meyerdierks A."/>
            <person name="Storesund J.E."/>
            <person name="Kallscheuer N."/>
            <person name="Luecker S."/>
            <person name="Lage O.M."/>
            <person name="Pohl T."/>
            <person name="Merkel B.J."/>
            <person name="Hornburger P."/>
            <person name="Mueller R.-W."/>
            <person name="Bruemmer F."/>
            <person name="Labrenz M."/>
            <person name="Spormann A.M."/>
            <person name="Op den Camp H."/>
            <person name="Overmann J."/>
            <person name="Amann R."/>
            <person name="Jetten M.S.M."/>
            <person name="Mascher T."/>
            <person name="Medema M.H."/>
            <person name="Devos D.P."/>
            <person name="Kaster A.-K."/>
            <person name="Ovreas L."/>
            <person name="Rohde M."/>
            <person name="Galperin M.Y."/>
            <person name="Jogler C."/>
        </authorList>
    </citation>
    <scope>NUCLEOTIDE SEQUENCE [LARGE SCALE GENOMIC DNA]</scope>
    <source>
        <strain evidence="1 2">UC8</strain>
    </source>
</reference>
<gene>
    <name evidence="1" type="ORF">UC8_53760</name>
</gene>
<evidence type="ECO:0000313" key="2">
    <source>
        <dbReference type="Proteomes" id="UP000325286"/>
    </source>
</evidence>
<protein>
    <submittedName>
        <fullName evidence="1">Uncharacterized protein</fullName>
    </submittedName>
</protein>
<keyword evidence="2" id="KW-1185">Reference proteome</keyword>
<organism evidence="1 2">
    <name type="scientific">Roseimaritima ulvae</name>
    <dbReference type="NCBI Taxonomy" id="980254"/>
    <lineage>
        <taxon>Bacteria</taxon>
        <taxon>Pseudomonadati</taxon>
        <taxon>Planctomycetota</taxon>
        <taxon>Planctomycetia</taxon>
        <taxon>Pirellulales</taxon>
        <taxon>Pirellulaceae</taxon>
        <taxon>Roseimaritima</taxon>
    </lineage>
</organism>
<dbReference type="RefSeq" id="WP_068131361.1">
    <property type="nucleotide sequence ID" value="NZ_CP042914.1"/>
</dbReference>
<dbReference type="PROSITE" id="PS51257">
    <property type="entry name" value="PROKAR_LIPOPROTEIN"/>
    <property type="match status" value="1"/>
</dbReference>